<dbReference type="InterPro" id="IPR050373">
    <property type="entry name" value="Fibrinogen_C-term_domain"/>
</dbReference>
<evidence type="ECO:0000256" key="1">
    <source>
        <dbReference type="SAM" id="SignalP"/>
    </source>
</evidence>
<dbReference type="PANTHER" id="PTHR19143:SF394">
    <property type="entry name" value="ANGIOPOIETIN-RELATED PROTEIN 3-LIKE"/>
    <property type="match status" value="1"/>
</dbReference>
<keyword evidence="1" id="KW-0732">Signal</keyword>
<dbReference type="InterPro" id="IPR036056">
    <property type="entry name" value="Fibrinogen-like_C"/>
</dbReference>
<protein>
    <recommendedName>
        <fullName evidence="6">Fibrinogen C-terminal domain-containing protein</fullName>
    </recommendedName>
</protein>
<dbReference type="Pfam" id="PF00024">
    <property type="entry name" value="PAN_1"/>
    <property type="match status" value="1"/>
</dbReference>
<evidence type="ECO:0000259" key="3">
    <source>
        <dbReference type="PROSITE" id="PS51406"/>
    </source>
</evidence>
<feature type="domain" description="Fibrinogen C-terminal" evidence="3">
    <location>
        <begin position="133"/>
        <end position="361"/>
    </location>
</feature>
<dbReference type="AlphaFoldDB" id="A0ABD0LP83"/>
<dbReference type="SMART" id="SM00186">
    <property type="entry name" value="FBG"/>
    <property type="match status" value="1"/>
</dbReference>
<feature type="domain" description="Apple" evidence="2">
    <location>
        <begin position="37"/>
        <end position="111"/>
    </location>
</feature>
<keyword evidence="5" id="KW-1185">Reference proteome</keyword>
<evidence type="ECO:0000259" key="2">
    <source>
        <dbReference type="PROSITE" id="PS50948"/>
    </source>
</evidence>
<feature type="signal peptide" evidence="1">
    <location>
        <begin position="1"/>
        <end position="20"/>
    </location>
</feature>
<comment type="caution">
    <text evidence="4">The sequence shown here is derived from an EMBL/GenBank/DDBJ whole genome shotgun (WGS) entry which is preliminary data.</text>
</comment>
<dbReference type="InterPro" id="IPR002181">
    <property type="entry name" value="Fibrinogen_a/b/g_C_dom"/>
</dbReference>
<dbReference type="PROSITE" id="PS51406">
    <property type="entry name" value="FIBRINOGEN_C_2"/>
    <property type="match status" value="1"/>
</dbReference>
<dbReference type="PANTHER" id="PTHR19143">
    <property type="entry name" value="FIBRINOGEN/TENASCIN/ANGIOPOEITIN"/>
    <property type="match status" value="1"/>
</dbReference>
<organism evidence="4 5">
    <name type="scientific">Batillaria attramentaria</name>
    <dbReference type="NCBI Taxonomy" id="370345"/>
    <lineage>
        <taxon>Eukaryota</taxon>
        <taxon>Metazoa</taxon>
        <taxon>Spiralia</taxon>
        <taxon>Lophotrochozoa</taxon>
        <taxon>Mollusca</taxon>
        <taxon>Gastropoda</taxon>
        <taxon>Caenogastropoda</taxon>
        <taxon>Sorbeoconcha</taxon>
        <taxon>Cerithioidea</taxon>
        <taxon>Batillariidae</taxon>
        <taxon>Batillaria</taxon>
    </lineage>
</organism>
<feature type="chain" id="PRO_5044890662" description="Fibrinogen C-terminal domain-containing protein" evidence="1">
    <location>
        <begin position="21"/>
        <end position="369"/>
    </location>
</feature>
<dbReference type="InterPro" id="IPR003609">
    <property type="entry name" value="Pan_app"/>
</dbReference>
<accession>A0ABD0LP83</accession>
<dbReference type="Proteomes" id="UP001519460">
    <property type="component" value="Unassembled WGS sequence"/>
</dbReference>
<dbReference type="Pfam" id="PF00147">
    <property type="entry name" value="Fibrinogen_C"/>
    <property type="match status" value="1"/>
</dbReference>
<dbReference type="EMBL" id="JACVVK020000032">
    <property type="protein sequence ID" value="KAK7501281.1"/>
    <property type="molecule type" value="Genomic_DNA"/>
</dbReference>
<dbReference type="PROSITE" id="PS50948">
    <property type="entry name" value="PAN"/>
    <property type="match status" value="1"/>
</dbReference>
<sequence>MSGVLIWIAFVFTQTSFSTAQPVEMMGEKRFAKAPYCPDQILAPQHLYQKVKARSTIECMAQCRPDADCSAIVYDTGNHDCQLGDSKAYENCSNMEAAGPNMKFYHEPPPCGVGEEMGPDGICVCKAGFKGYPNCVRYLSDCDDVYHYGNWTGDGVYFIQPLLSAQPFQVYCRFITNARNYIMERRKNDMEFNRPWNDYVNGFGDVDGDHFLGLENIYALTNDHKRFELRVVVKDEANDRFFENPYKETKIGNAASGYPFLFNVSAHSTLPPVGCFQSLYGAKFSTSDRDNDGVPNVHCAALREGPWWYNDASCNTCNPTGPLVRPAGGTRLGVDNEVFWTHVLGNVAPFKVTMFLVLQSEFNSCWPNC</sequence>
<reference evidence="4 5" key="1">
    <citation type="journal article" date="2023" name="Sci. Data">
        <title>Genome assembly of the Korean intertidal mud-creeper Batillaria attramentaria.</title>
        <authorList>
            <person name="Patra A.K."/>
            <person name="Ho P.T."/>
            <person name="Jun S."/>
            <person name="Lee S.J."/>
            <person name="Kim Y."/>
            <person name="Won Y.J."/>
        </authorList>
    </citation>
    <scope>NUCLEOTIDE SEQUENCE [LARGE SCALE GENOMIC DNA]</scope>
    <source>
        <strain evidence="4">Wonlab-2016</strain>
    </source>
</reference>
<dbReference type="SUPFAM" id="SSF57414">
    <property type="entry name" value="Hairpin loop containing domain-like"/>
    <property type="match status" value="1"/>
</dbReference>
<evidence type="ECO:0008006" key="6">
    <source>
        <dbReference type="Google" id="ProtNLM"/>
    </source>
</evidence>
<name>A0ABD0LP83_9CAEN</name>
<proteinExistence type="predicted"/>
<dbReference type="Gene3D" id="3.90.215.10">
    <property type="entry name" value="Gamma Fibrinogen, chain A, domain 1"/>
    <property type="match status" value="1"/>
</dbReference>
<evidence type="ECO:0000313" key="4">
    <source>
        <dbReference type="EMBL" id="KAK7501281.1"/>
    </source>
</evidence>
<evidence type="ECO:0000313" key="5">
    <source>
        <dbReference type="Proteomes" id="UP001519460"/>
    </source>
</evidence>
<gene>
    <name evidence="4" type="ORF">BaRGS_00007406</name>
</gene>
<dbReference type="SUPFAM" id="SSF56496">
    <property type="entry name" value="Fibrinogen C-terminal domain-like"/>
    <property type="match status" value="1"/>
</dbReference>
<dbReference type="InterPro" id="IPR014716">
    <property type="entry name" value="Fibrinogen_a/b/g_C_1"/>
</dbReference>
<dbReference type="Gene3D" id="4.10.530.10">
    <property type="entry name" value="Gamma-fibrinogen Carboxyl Terminal Fragment, domain 2"/>
    <property type="match status" value="1"/>
</dbReference>